<dbReference type="SUPFAM" id="SSF56024">
    <property type="entry name" value="Phospholipase D/nuclease"/>
    <property type="match status" value="2"/>
</dbReference>
<accession>A0A3E1NHE2</accession>
<dbReference type="EMBL" id="QTJU01000006">
    <property type="protein sequence ID" value="RFM27198.1"/>
    <property type="molecule type" value="Genomic_DNA"/>
</dbReference>
<dbReference type="InterPro" id="IPR001736">
    <property type="entry name" value="PLipase_D/transphosphatidylase"/>
</dbReference>
<dbReference type="Proteomes" id="UP000261284">
    <property type="component" value="Unassembled WGS sequence"/>
</dbReference>
<dbReference type="SMART" id="SM00155">
    <property type="entry name" value="PLDc"/>
    <property type="match status" value="2"/>
</dbReference>
<comment type="catalytic activity">
    <reaction evidence="12">
        <text>2 a 1,2-diacyl-sn-glycero-3-phospho-(1'-sn-glycerol) = a cardiolipin + glycerol</text>
        <dbReference type="Rhea" id="RHEA:31451"/>
        <dbReference type="ChEBI" id="CHEBI:17754"/>
        <dbReference type="ChEBI" id="CHEBI:62237"/>
        <dbReference type="ChEBI" id="CHEBI:64716"/>
    </reaction>
</comment>
<organism evidence="15 16">
    <name type="scientific">Deminuibacter soli</name>
    <dbReference type="NCBI Taxonomy" id="2291815"/>
    <lineage>
        <taxon>Bacteria</taxon>
        <taxon>Pseudomonadati</taxon>
        <taxon>Bacteroidota</taxon>
        <taxon>Chitinophagia</taxon>
        <taxon>Chitinophagales</taxon>
        <taxon>Chitinophagaceae</taxon>
        <taxon>Deminuibacter</taxon>
    </lineage>
</organism>
<dbReference type="GO" id="GO:0005886">
    <property type="term" value="C:plasma membrane"/>
    <property type="evidence" value="ECO:0007669"/>
    <property type="project" value="UniProtKB-SubCell"/>
</dbReference>
<feature type="active site" evidence="12">
    <location>
        <position position="240"/>
    </location>
</feature>
<feature type="transmembrane region" description="Helical" evidence="12">
    <location>
        <begin position="55"/>
        <end position="73"/>
    </location>
</feature>
<dbReference type="HAMAP" id="MF_01916">
    <property type="entry name" value="Cardiolipin_synth_Cls"/>
    <property type="match status" value="1"/>
</dbReference>
<name>A0A3E1NHE2_9BACT</name>
<evidence type="ECO:0000256" key="10">
    <source>
        <dbReference type="ARBA" id="ARBA00023209"/>
    </source>
</evidence>
<reference evidence="15 16" key="1">
    <citation type="submission" date="2018-08" db="EMBL/GenBank/DDBJ databases">
        <title>Chitinophagaceae sp. K23C18032701, a novel bacterium isolated from forest soil.</title>
        <authorList>
            <person name="Wang C."/>
        </authorList>
    </citation>
    <scope>NUCLEOTIDE SEQUENCE [LARGE SCALE GENOMIC DNA]</scope>
    <source>
        <strain evidence="15 16">K23C18032701</strain>
    </source>
</reference>
<evidence type="ECO:0000256" key="9">
    <source>
        <dbReference type="ARBA" id="ARBA00023136"/>
    </source>
</evidence>
<comment type="caution">
    <text evidence="15">The sequence shown here is derived from an EMBL/GenBank/DDBJ whole genome shotgun (WGS) entry which is preliminary data.</text>
</comment>
<keyword evidence="7 12" id="KW-1133">Transmembrane helix</keyword>
<keyword evidence="2 12" id="KW-1003">Cell membrane</keyword>
<feature type="domain" description="PLD phosphodiesterase" evidence="14">
    <location>
        <begin position="235"/>
        <end position="262"/>
    </location>
</feature>
<dbReference type="NCBIfam" id="TIGR04265">
    <property type="entry name" value="bac_cardiolipin"/>
    <property type="match status" value="1"/>
</dbReference>
<dbReference type="PANTHER" id="PTHR21248:SF22">
    <property type="entry name" value="PHOSPHOLIPASE D"/>
    <property type="match status" value="1"/>
</dbReference>
<dbReference type="InterPro" id="IPR030874">
    <property type="entry name" value="Cardiolipin_synth_Firmi"/>
</dbReference>
<dbReference type="CDD" id="cd09110">
    <property type="entry name" value="PLDc_CLS_1"/>
    <property type="match status" value="1"/>
</dbReference>
<dbReference type="Gene3D" id="3.30.870.10">
    <property type="entry name" value="Endonuclease Chain A"/>
    <property type="match status" value="2"/>
</dbReference>
<dbReference type="InterPro" id="IPR025202">
    <property type="entry name" value="PLD-like_dom"/>
</dbReference>
<dbReference type="Pfam" id="PF13091">
    <property type="entry name" value="PLDc_2"/>
    <property type="match status" value="2"/>
</dbReference>
<feature type="transmembrane region" description="Helical" evidence="12">
    <location>
        <begin position="23"/>
        <end position="43"/>
    </location>
</feature>
<keyword evidence="8 12" id="KW-0443">Lipid metabolism</keyword>
<evidence type="ECO:0000256" key="8">
    <source>
        <dbReference type="ARBA" id="ARBA00023098"/>
    </source>
</evidence>
<evidence type="ECO:0000256" key="6">
    <source>
        <dbReference type="ARBA" id="ARBA00022737"/>
    </source>
</evidence>
<keyword evidence="11 12" id="KW-1208">Phospholipid metabolism</keyword>
<comment type="similarity">
    <text evidence="12">Belongs to the phospholipase D family. Cardiolipin synthase subfamily.</text>
</comment>
<keyword evidence="9 12" id="KW-0472">Membrane</keyword>
<dbReference type="InterPro" id="IPR022924">
    <property type="entry name" value="Cardiolipin_synthase"/>
</dbReference>
<evidence type="ECO:0000313" key="15">
    <source>
        <dbReference type="EMBL" id="RFM27198.1"/>
    </source>
</evidence>
<evidence type="ECO:0000256" key="11">
    <source>
        <dbReference type="ARBA" id="ARBA00023264"/>
    </source>
</evidence>
<keyword evidence="6" id="KW-0677">Repeat</keyword>
<dbReference type="GO" id="GO:0032049">
    <property type="term" value="P:cardiolipin biosynthetic process"/>
    <property type="evidence" value="ECO:0007669"/>
    <property type="project" value="UniProtKB-UniRule"/>
</dbReference>
<keyword evidence="5 12" id="KW-0812">Transmembrane</keyword>
<comment type="function">
    <text evidence="12">Catalyzes the reversible phosphatidyl group transfer from one phosphatidylglycerol molecule to another to form cardiolipin (CL) (diphosphatidylglycerol) and glycerol.</text>
</comment>
<dbReference type="EC" id="2.7.8.-" evidence="12 13"/>
<evidence type="ECO:0000313" key="16">
    <source>
        <dbReference type="Proteomes" id="UP000261284"/>
    </source>
</evidence>
<dbReference type="GO" id="GO:0008808">
    <property type="term" value="F:cardiolipin synthase activity"/>
    <property type="evidence" value="ECO:0007669"/>
    <property type="project" value="UniProtKB-UniRule"/>
</dbReference>
<comment type="subcellular location">
    <subcellularLocation>
        <location evidence="1 12">Cell membrane</location>
        <topology evidence="1 12">Multi-pass membrane protein</topology>
    </subcellularLocation>
</comment>
<evidence type="ECO:0000256" key="7">
    <source>
        <dbReference type="ARBA" id="ARBA00022989"/>
    </source>
</evidence>
<evidence type="ECO:0000256" key="13">
    <source>
        <dbReference type="NCBIfam" id="TIGR04265"/>
    </source>
</evidence>
<evidence type="ECO:0000256" key="4">
    <source>
        <dbReference type="ARBA" id="ARBA00022679"/>
    </source>
</evidence>
<keyword evidence="3 12" id="KW-0444">Lipid biosynthesis</keyword>
<evidence type="ECO:0000256" key="1">
    <source>
        <dbReference type="ARBA" id="ARBA00004651"/>
    </source>
</evidence>
<dbReference type="AlphaFoldDB" id="A0A3E1NHE2"/>
<evidence type="ECO:0000256" key="2">
    <source>
        <dbReference type="ARBA" id="ARBA00022475"/>
    </source>
</evidence>
<feature type="domain" description="PLD phosphodiesterase" evidence="14">
    <location>
        <begin position="413"/>
        <end position="440"/>
    </location>
</feature>
<dbReference type="PROSITE" id="PS50035">
    <property type="entry name" value="PLD"/>
    <property type="match status" value="2"/>
</dbReference>
<sequence length="500" mass="57569">MPLRHDFFCLILLMNMTLHSIDILSWIITASYVVSTVFAVIIISQNRAPSKTIAYLLLFYSLPVLGIVIYAVAGENYRKNKLYKRKFLQDNAQFNLYASHLIRLSEDLLGQHLKELKGSEQTARLILNDSRLPLSVNNRVELLINGEQKFERMFAELEKAQHHIHIEYYIIENGVIADRLLKLLVKKAAEGVAVKMIYDDFGTSLKNRYLRKLRTQGVKAFPFYRILFPLVSNRHNYRDHRKMIIIDGRLAFTGGINISDRYDNNLPGNDLYWRDTHLLIEGDAVKPLQYLFFLNWNFCSDEELPVSLDYFPSDKTGHNQLVQVIQSGPDSDRASIMLSYFSAIVNAKKYVYITTPYFIPNESLRNALREAALSKVEVRLLVPGVSDSRFVNLAAHSYYEELLEAGVRIYLYQKGFVHAKTLVSDNTLSMVGSANMDIRSFDLNFELNAVVYDSLIHDQLKAVFLKDLEDSVEITLAEWSQRSRVKKFCESICRLFSSVL</sequence>
<feature type="active site" evidence="12">
    <location>
        <position position="247"/>
    </location>
</feature>
<dbReference type="PANTHER" id="PTHR21248">
    <property type="entry name" value="CARDIOLIPIN SYNTHASE"/>
    <property type="match status" value="1"/>
</dbReference>
<evidence type="ECO:0000256" key="5">
    <source>
        <dbReference type="ARBA" id="ARBA00022692"/>
    </source>
</evidence>
<keyword evidence="4 12" id="KW-0808">Transferase</keyword>
<gene>
    <name evidence="15" type="primary">cls</name>
    <name evidence="15" type="ORF">DXN05_17220</name>
</gene>
<evidence type="ECO:0000259" key="14">
    <source>
        <dbReference type="PROSITE" id="PS50035"/>
    </source>
</evidence>
<dbReference type="CDD" id="cd09112">
    <property type="entry name" value="PLDc_CLS_2"/>
    <property type="match status" value="1"/>
</dbReference>
<feature type="active site" evidence="12">
    <location>
        <position position="242"/>
    </location>
</feature>
<keyword evidence="16" id="KW-1185">Reference proteome</keyword>
<feature type="active site" evidence="12">
    <location>
        <position position="418"/>
    </location>
</feature>
<evidence type="ECO:0000256" key="3">
    <source>
        <dbReference type="ARBA" id="ARBA00022516"/>
    </source>
</evidence>
<protein>
    <recommendedName>
        <fullName evidence="12 13">Cardiolipin synthase</fullName>
        <shortName evidence="12">CL synthase</shortName>
        <ecNumber evidence="12 13">2.7.8.-</ecNumber>
    </recommendedName>
</protein>
<feature type="active site" evidence="12">
    <location>
        <position position="425"/>
    </location>
</feature>
<dbReference type="InterPro" id="IPR027379">
    <property type="entry name" value="CLS_N"/>
</dbReference>
<evidence type="ECO:0000256" key="12">
    <source>
        <dbReference type="HAMAP-Rule" id="MF_01916"/>
    </source>
</evidence>
<dbReference type="Pfam" id="PF13396">
    <property type="entry name" value="PLDc_N"/>
    <property type="match status" value="1"/>
</dbReference>
<feature type="active site" evidence="12">
    <location>
        <position position="420"/>
    </location>
</feature>
<proteinExistence type="inferred from homology"/>
<keyword evidence="10 12" id="KW-0594">Phospholipid biosynthesis</keyword>